<dbReference type="InterPro" id="IPR049839">
    <property type="entry name" value="Lmo0850-like"/>
</dbReference>
<accession>A0A372LQZ0</accession>
<gene>
    <name evidence="1" type="ORF">D0469_05780</name>
</gene>
<dbReference type="Proteomes" id="UP000264541">
    <property type="component" value="Unassembled WGS sequence"/>
</dbReference>
<sequence length="59" mass="6725">MDSQIIMKFKSKGIKIEKTKSRHEVFSNLFRSNPSLLGFQANPLTEKLSDLKGEDVKLT</sequence>
<protein>
    <submittedName>
        <fullName evidence="1">Uncharacterized protein</fullName>
    </submittedName>
</protein>
<dbReference type="NCBIfam" id="NF040845">
    <property type="entry name" value="lmo0850_fam"/>
    <property type="match status" value="1"/>
</dbReference>
<evidence type="ECO:0000313" key="2">
    <source>
        <dbReference type="Proteomes" id="UP000264541"/>
    </source>
</evidence>
<evidence type="ECO:0000313" key="1">
    <source>
        <dbReference type="EMBL" id="RFU70643.1"/>
    </source>
</evidence>
<dbReference type="AlphaFoldDB" id="A0A372LQZ0"/>
<dbReference type="EMBL" id="QVTE01000014">
    <property type="protein sequence ID" value="RFU70643.1"/>
    <property type="molecule type" value="Genomic_DNA"/>
</dbReference>
<organism evidence="1 2">
    <name type="scientific">Peribacillus saganii</name>
    <dbReference type="NCBI Taxonomy" id="2303992"/>
    <lineage>
        <taxon>Bacteria</taxon>
        <taxon>Bacillati</taxon>
        <taxon>Bacillota</taxon>
        <taxon>Bacilli</taxon>
        <taxon>Bacillales</taxon>
        <taxon>Bacillaceae</taxon>
        <taxon>Peribacillus</taxon>
    </lineage>
</organism>
<comment type="caution">
    <text evidence="1">The sequence shown here is derived from an EMBL/GenBank/DDBJ whole genome shotgun (WGS) entry which is preliminary data.</text>
</comment>
<keyword evidence="2" id="KW-1185">Reference proteome</keyword>
<reference evidence="1 2" key="1">
    <citation type="submission" date="2018-08" db="EMBL/GenBank/DDBJ databases">
        <title>Bacillus chawlae sp. nov., Bacillus glennii sp. nov., and Bacillus saganii sp. nov. Isolated from the Vehicle Assembly Building at Kennedy Space Center where the Viking Spacecraft were Assembled.</title>
        <authorList>
            <person name="Seuylemezian A."/>
            <person name="Vaishampayan P."/>
        </authorList>
    </citation>
    <scope>NUCLEOTIDE SEQUENCE [LARGE SCALE GENOMIC DNA]</scope>
    <source>
        <strain evidence="1 2">V47-23a</strain>
    </source>
</reference>
<proteinExistence type="predicted"/>
<name>A0A372LQZ0_9BACI</name>